<keyword evidence="3" id="KW-1185">Reference proteome</keyword>
<evidence type="ECO:0000313" key="2">
    <source>
        <dbReference type="EnsemblMetazoa" id="GAUT021232-PA"/>
    </source>
</evidence>
<sequence>MSRIQLWKPRPSTSLSAKIVRDPAVEKMEPALSLCIEDRNQKRVPRSGPMIREKSNRLYAEFTEPDGSCSGEGTDGGFEASEGCFNKFKVRQSLHNIKIVGEAASADTAASERYPEEFANLVADGGYKPQQPALTAENDEDSVQVQTLTANLAEIAHGIGRDGFEQTESIDIQEFLESQDEDLTETDLGEMLISQPIEEEASTSTGNVTFNLKSLSEGTYPLKSHINYYSVFTVSVFAAYLWNVYAANKELLLSSLVNKNEVVLDAWIARRATTRTQQQDKENSPQLRGHMICI</sequence>
<evidence type="ECO:0000256" key="1">
    <source>
        <dbReference type="ARBA" id="ARBA00004123"/>
    </source>
</evidence>
<protein>
    <submittedName>
        <fullName evidence="2">Uncharacterized protein</fullName>
    </submittedName>
</protein>
<dbReference type="Gene3D" id="1.10.10.60">
    <property type="entry name" value="Homeodomain-like"/>
    <property type="match status" value="1"/>
</dbReference>
<dbReference type="SUPFAM" id="SSF46689">
    <property type="entry name" value="Homeodomain-like"/>
    <property type="match status" value="1"/>
</dbReference>
<dbReference type="Proteomes" id="UP000078200">
    <property type="component" value="Unassembled WGS sequence"/>
</dbReference>
<reference evidence="2" key="1">
    <citation type="submission" date="2020-05" db="UniProtKB">
        <authorList>
            <consortium name="EnsemblMetazoa"/>
        </authorList>
    </citation>
    <scope>IDENTIFICATION</scope>
    <source>
        <strain evidence="2">TTRI</strain>
    </source>
</reference>
<dbReference type="InterPro" id="IPR009057">
    <property type="entry name" value="Homeodomain-like_sf"/>
</dbReference>
<dbReference type="AlphaFoldDB" id="A0A1A9UZY1"/>
<organism evidence="2 3">
    <name type="scientific">Glossina austeni</name>
    <name type="common">Savannah tsetse fly</name>
    <dbReference type="NCBI Taxonomy" id="7395"/>
    <lineage>
        <taxon>Eukaryota</taxon>
        <taxon>Metazoa</taxon>
        <taxon>Ecdysozoa</taxon>
        <taxon>Arthropoda</taxon>
        <taxon>Hexapoda</taxon>
        <taxon>Insecta</taxon>
        <taxon>Pterygota</taxon>
        <taxon>Neoptera</taxon>
        <taxon>Endopterygota</taxon>
        <taxon>Diptera</taxon>
        <taxon>Brachycera</taxon>
        <taxon>Muscomorpha</taxon>
        <taxon>Hippoboscoidea</taxon>
        <taxon>Glossinidae</taxon>
        <taxon>Glossina</taxon>
    </lineage>
</organism>
<name>A0A1A9UZY1_GLOAU</name>
<dbReference type="VEuPathDB" id="VectorBase:GAUT021232"/>
<dbReference type="EnsemblMetazoa" id="GAUT021232-RA">
    <property type="protein sequence ID" value="GAUT021232-PA"/>
    <property type="gene ID" value="GAUT021232"/>
</dbReference>
<accession>A0A1A9UZY1</accession>
<dbReference type="GO" id="GO:0005634">
    <property type="term" value="C:nucleus"/>
    <property type="evidence" value="ECO:0007669"/>
    <property type="project" value="UniProtKB-SubCell"/>
</dbReference>
<dbReference type="STRING" id="7395.A0A1A9UZY1"/>
<comment type="subcellular location">
    <subcellularLocation>
        <location evidence="1">Nucleus</location>
    </subcellularLocation>
</comment>
<evidence type="ECO:0000313" key="3">
    <source>
        <dbReference type="Proteomes" id="UP000078200"/>
    </source>
</evidence>
<proteinExistence type="predicted"/>